<evidence type="ECO:0000313" key="14">
    <source>
        <dbReference type="EMBL" id="PEH37915.1"/>
    </source>
</evidence>
<dbReference type="AlphaFoldDB" id="A0A095G138"/>
<evidence type="ECO:0000256" key="2">
    <source>
        <dbReference type="ARBA" id="ARBA00011233"/>
    </source>
</evidence>
<dbReference type="EMBL" id="PDDY01000004">
    <property type="protein sequence ID" value="PEH37915.1"/>
    <property type="molecule type" value="Genomic_DNA"/>
</dbReference>
<feature type="chain" id="PRO_5011844080" evidence="11">
    <location>
        <begin position="21"/>
        <end position="389"/>
    </location>
</feature>
<keyword evidence="7" id="KW-0406">Ion transport</keyword>
<evidence type="ECO:0000256" key="6">
    <source>
        <dbReference type="ARBA" id="ARBA00022729"/>
    </source>
</evidence>
<evidence type="ECO:0000256" key="7">
    <source>
        <dbReference type="ARBA" id="ARBA00023065"/>
    </source>
</evidence>
<dbReference type="OrthoDB" id="8982743at2"/>
<keyword evidence="4" id="KW-1134">Transmembrane beta strand</keyword>
<evidence type="ECO:0000256" key="4">
    <source>
        <dbReference type="ARBA" id="ARBA00022452"/>
    </source>
</evidence>
<reference evidence="13 15" key="1">
    <citation type="submission" date="2014-04" db="EMBL/GenBank/DDBJ databases">
        <authorList>
            <person name="Bishop-Lilly K.A."/>
            <person name="Broomall S.M."/>
            <person name="Chain P.S."/>
            <person name="Chertkov O."/>
            <person name="Coyne S.R."/>
            <person name="Daligault H.E."/>
            <person name="Davenport K.W."/>
            <person name="Erkkila T."/>
            <person name="Frey K.G."/>
            <person name="Gibbons H.S."/>
            <person name="Gu W."/>
            <person name="Jaissle J."/>
            <person name="Johnson S.L."/>
            <person name="Koroleva G.I."/>
            <person name="Ladner J.T."/>
            <person name="Lo C.-C."/>
            <person name="Minogue T.D."/>
            <person name="Munk C."/>
            <person name="Palacios G.F."/>
            <person name="Redden C.L."/>
            <person name="Rosenzweig C.N."/>
            <person name="Scholz M.B."/>
            <person name="Teshima H."/>
            <person name="Xu Y."/>
        </authorList>
    </citation>
    <scope>NUCLEOTIDE SEQUENCE [LARGE SCALE GENOMIC DNA]</scope>
    <source>
        <strain evidence="13">Gladioli</strain>
        <strain evidence="15">gladioli</strain>
    </source>
</reference>
<dbReference type="InterPro" id="IPR033900">
    <property type="entry name" value="Gram_neg_porin_domain"/>
</dbReference>
<protein>
    <submittedName>
        <fullName evidence="13 14">Porin</fullName>
    </submittedName>
</protein>
<dbReference type="PANTHER" id="PTHR34501">
    <property type="entry name" value="PROTEIN YDDL-RELATED"/>
    <property type="match status" value="1"/>
</dbReference>
<dbReference type="PRINTS" id="PR00184">
    <property type="entry name" value="NEISSPPORIN"/>
</dbReference>
<accession>A0A095G138</accession>
<dbReference type="Proteomes" id="UP000220629">
    <property type="component" value="Unassembled WGS sequence"/>
</dbReference>
<dbReference type="RefSeq" id="WP_036050661.1">
    <property type="nucleotide sequence ID" value="NZ_CADEVY010000004.1"/>
</dbReference>
<feature type="signal peptide" evidence="11">
    <location>
        <begin position="1"/>
        <end position="20"/>
    </location>
</feature>
<evidence type="ECO:0000313" key="13">
    <source>
        <dbReference type="EMBL" id="KGC11077.1"/>
    </source>
</evidence>
<dbReference type="GO" id="GO:0015288">
    <property type="term" value="F:porin activity"/>
    <property type="evidence" value="ECO:0007669"/>
    <property type="project" value="UniProtKB-KW"/>
</dbReference>
<dbReference type="CDD" id="cd00342">
    <property type="entry name" value="gram_neg_porins"/>
    <property type="match status" value="1"/>
</dbReference>
<comment type="subunit">
    <text evidence="2">Homotrimer.</text>
</comment>
<evidence type="ECO:0000259" key="12">
    <source>
        <dbReference type="Pfam" id="PF13609"/>
    </source>
</evidence>
<evidence type="ECO:0000256" key="9">
    <source>
        <dbReference type="ARBA" id="ARBA00023136"/>
    </source>
</evidence>
<evidence type="ECO:0000256" key="10">
    <source>
        <dbReference type="ARBA" id="ARBA00023237"/>
    </source>
</evidence>
<organism evidence="14 16">
    <name type="scientific">Burkholderia gladioli</name>
    <name type="common">Pseudomonas marginata</name>
    <name type="synonym">Phytomonas marginata</name>
    <dbReference type="NCBI Taxonomy" id="28095"/>
    <lineage>
        <taxon>Bacteria</taxon>
        <taxon>Pseudomonadati</taxon>
        <taxon>Pseudomonadota</taxon>
        <taxon>Betaproteobacteria</taxon>
        <taxon>Burkholderiales</taxon>
        <taxon>Burkholderiaceae</taxon>
        <taxon>Burkholderia</taxon>
    </lineage>
</organism>
<reference evidence="14" key="3">
    <citation type="submission" date="2017-09" db="EMBL/GenBank/DDBJ databases">
        <title>FDA dAtabase for Regulatory Grade micrObial Sequences (FDA-ARGOS): Supporting development and validation of Infectious Disease Dx tests.</title>
        <authorList>
            <person name="Minogue T."/>
            <person name="Wolcott M."/>
            <person name="Wasieloski L."/>
            <person name="Aguilar W."/>
            <person name="Moore D."/>
            <person name="Tallon L.J."/>
            <person name="Sadzewicz L."/>
            <person name="Ott S."/>
            <person name="Zhao X."/>
            <person name="Nagaraj S."/>
            <person name="Vavikolanu K."/>
            <person name="Aluvathingal J."/>
            <person name="Nadendla S."/>
            <person name="Sichtig H."/>
        </authorList>
    </citation>
    <scope>NUCLEOTIDE SEQUENCE</scope>
    <source>
        <strain evidence="14">FDAARGOS_390</strain>
    </source>
</reference>
<dbReference type="InterPro" id="IPR023614">
    <property type="entry name" value="Porin_dom_sf"/>
</dbReference>
<dbReference type="GO" id="GO:0009279">
    <property type="term" value="C:cell outer membrane"/>
    <property type="evidence" value="ECO:0007669"/>
    <property type="project" value="UniProtKB-SubCell"/>
</dbReference>
<evidence type="ECO:0000256" key="11">
    <source>
        <dbReference type="SAM" id="SignalP"/>
    </source>
</evidence>
<dbReference type="Gene3D" id="2.40.160.10">
    <property type="entry name" value="Porin"/>
    <property type="match status" value="1"/>
</dbReference>
<dbReference type="PANTHER" id="PTHR34501:SF9">
    <property type="entry name" value="MAJOR OUTER MEMBRANE PROTEIN P.IA"/>
    <property type="match status" value="1"/>
</dbReference>
<feature type="domain" description="Porin" evidence="12">
    <location>
        <begin position="7"/>
        <end position="349"/>
    </location>
</feature>
<evidence type="ECO:0000256" key="5">
    <source>
        <dbReference type="ARBA" id="ARBA00022692"/>
    </source>
</evidence>
<evidence type="ECO:0000313" key="15">
    <source>
        <dbReference type="Proteomes" id="UP000029590"/>
    </source>
</evidence>
<evidence type="ECO:0000313" key="16">
    <source>
        <dbReference type="Proteomes" id="UP000220629"/>
    </source>
</evidence>
<proteinExistence type="predicted"/>
<dbReference type="Proteomes" id="UP000029590">
    <property type="component" value="Unassembled WGS sequence"/>
</dbReference>
<dbReference type="InterPro" id="IPR002299">
    <property type="entry name" value="Porin_Neis"/>
</dbReference>
<keyword evidence="5" id="KW-0812">Transmembrane</keyword>
<dbReference type="SUPFAM" id="SSF56935">
    <property type="entry name" value="Porins"/>
    <property type="match status" value="1"/>
</dbReference>
<name>A0A095G138_BURGA</name>
<dbReference type="EMBL" id="JPGG01000017">
    <property type="protein sequence ID" value="KGC11077.1"/>
    <property type="molecule type" value="Genomic_DNA"/>
</dbReference>
<dbReference type="GO" id="GO:0006811">
    <property type="term" value="P:monoatomic ion transport"/>
    <property type="evidence" value="ECO:0007669"/>
    <property type="project" value="UniProtKB-KW"/>
</dbReference>
<evidence type="ECO:0000256" key="3">
    <source>
        <dbReference type="ARBA" id="ARBA00022448"/>
    </source>
</evidence>
<keyword evidence="6 11" id="KW-0732">Signal</keyword>
<comment type="subcellular location">
    <subcellularLocation>
        <location evidence="1">Cell outer membrane</location>
        <topology evidence="1">Multi-pass membrane protein</topology>
    </subcellularLocation>
</comment>
<keyword evidence="10" id="KW-0998">Cell outer membrane</keyword>
<evidence type="ECO:0000256" key="1">
    <source>
        <dbReference type="ARBA" id="ARBA00004571"/>
    </source>
</evidence>
<evidence type="ECO:0000256" key="8">
    <source>
        <dbReference type="ARBA" id="ARBA00023114"/>
    </source>
</evidence>
<keyword evidence="9" id="KW-0472">Membrane</keyword>
<reference evidence="16" key="2">
    <citation type="submission" date="2017-09" db="EMBL/GenBank/DDBJ databases">
        <title>FDA dAtabase for Regulatory Grade micrObial Sequences (FDA-ARGOS): Supporting development and validation of Infectious Disease Dx tests.</title>
        <authorList>
            <person name="Minogue T."/>
            <person name="Wolcott M."/>
            <person name="Wasieloski L."/>
            <person name="Aguilar W."/>
            <person name="Moore D."/>
            <person name="Tallon L."/>
            <person name="Sadzewicz L."/>
            <person name="Ott S."/>
            <person name="Zhao X."/>
            <person name="Nagaraj S."/>
            <person name="Vavikolanu K."/>
            <person name="Aluvathingal J."/>
            <person name="Nadendla S."/>
            <person name="Sichtig H."/>
        </authorList>
    </citation>
    <scope>NUCLEOTIDE SEQUENCE [LARGE SCALE GENOMIC DNA]</scope>
    <source>
        <strain evidence="16">FDAARGOS_390</strain>
    </source>
</reference>
<keyword evidence="3" id="KW-0813">Transport</keyword>
<sequence>MKKHLLALTVSSMLAGAAYGQSSVTLYGIIDEGFNYTSNAGGGRLFSLSSGDVAGSRWGLKGNEDLGGGLAAVFQLENGFNVNNGKLGPENQLFGRQAYVGISSTTFGTVTFGRQYDSLVDYLAPLTANGNWGGAMFSHPYDNDNTDNTFRINNAVKYASANYGGLTFGGAYAFSNSTSFATNRAMSVGLQYSLGGLTAAAAYLNVDAPNNGAAGAVADLGTAGADGAFTADRQRVFGAGINYVLASTTFGFVYTHTSLSRPTASLYASLMPSPTLGAASSVKFDNFEVNAKYQFTPAFFVGGMYTFTEATYNGDSKGSAKPKYHQFGLMADYNVSKRTDLYAQGAFIKVANASGVAGTGFEFASNPDIASPSSNSRQLVLRVGVRHQF</sequence>
<gene>
    <name evidence="14" type="ORF">CRM94_26015</name>
    <name evidence="13" type="ORF">DM48_7504</name>
</gene>
<keyword evidence="8" id="KW-0626">Porin</keyword>
<comment type="caution">
    <text evidence="14">The sequence shown here is derived from an EMBL/GenBank/DDBJ whole genome shotgun (WGS) entry which is preliminary data.</text>
</comment>
<dbReference type="Pfam" id="PF13609">
    <property type="entry name" value="Porin_4"/>
    <property type="match status" value="1"/>
</dbReference>
<dbReference type="InterPro" id="IPR050298">
    <property type="entry name" value="Gram-neg_bact_OMP"/>
</dbReference>
<dbReference type="GO" id="GO:0046930">
    <property type="term" value="C:pore complex"/>
    <property type="evidence" value="ECO:0007669"/>
    <property type="project" value="UniProtKB-KW"/>
</dbReference>